<dbReference type="InterPro" id="IPR001279">
    <property type="entry name" value="Metallo-B-lactamas"/>
</dbReference>
<dbReference type="Pfam" id="PF13567">
    <property type="entry name" value="DUF4131"/>
    <property type="match status" value="1"/>
</dbReference>
<evidence type="ECO:0000256" key="1">
    <source>
        <dbReference type="ARBA" id="ARBA00004651"/>
    </source>
</evidence>
<dbReference type="Gene3D" id="3.60.15.10">
    <property type="entry name" value="Ribonuclease Z/Hydroxyacylglutathione hydrolase-like"/>
    <property type="match status" value="1"/>
</dbReference>
<evidence type="ECO:0000256" key="5">
    <source>
        <dbReference type="ARBA" id="ARBA00023136"/>
    </source>
</evidence>
<comment type="caution">
    <text evidence="8">The sequence shown here is derived from an EMBL/GenBank/DDBJ whole genome shotgun (WGS) entry which is preliminary data.</text>
</comment>
<feature type="transmembrane region" description="Helical" evidence="6">
    <location>
        <begin position="238"/>
        <end position="255"/>
    </location>
</feature>
<keyword evidence="4 6" id="KW-1133">Transmembrane helix</keyword>
<accession>A0ABP8IAW0</accession>
<reference evidence="9" key="1">
    <citation type="journal article" date="2019" name="Int. J. Syst. Evol. Microbiol.">
        <title>The Global Catalogue of Microorganisms (GCM) 10K type strain sequencing project: providing services to taxonomists for standard genome sequencing and annotation.</title>
        <authorList>
            <consortium name="The Broad Institute Genomics Platform"/>
            <consortium name="The Broad Institute Genome Sequencing Center for Infectious Disease"/>
            <person name="Wu L."/>
            <person name="Ma J."/>
        </authorList>
    </citation>
    <scope>NUCLEOTIDE SEQUENCE [LARGE SCALE GENOMIC DNA]</scope>
    <source>
        <strain evidence="9">JCM 17728</strain>
    </source>
</reference>
<dbReference type="InterPro" id="IPR036866">
    <property type="entry name" value="RibonucZ/Hydroxyglut_hydro"/>
</dbReference>
<dbReference type="NCBIfam" id="TIGR00360">
    <property type="entry name" value="ComEC_N-term"/>
    <property type="match status" value="1"/>
</dbReference>
<feature type="transmembrane region" description="Helical" evidence="6">
    <location>
        <begin position="214"/>
        <end position="232"/>
    </location>
</feature>
<dbReference type="Pfam" id="PF03772">
    <property type="entry name" value="Competence"/>
    <property type="match status" value="1"/>
</dbReference>
<dbReference type="InterPro" id="IPR004797">
    <property type="entry name" value="Competence_ComEC/Rec2"/>
</dbReference>
<evidence type="ECO:0000256" key="6">
    <source>
        <dbReference type="SAM" id="Phobius"/>
    </source>
</evidence>
<name>A0ABP8IAW0_9GAMM</name>
<evidence type="ECO:0000256" key="3">
    <source>
        <dbReference type="ARBA" id="ARBA00022692"/>
    </source>
</evidence>
<feature type="transmembrane region" description="Helical" evidence="6">
    <location>
        <begin position="319"/>
        <end position="336"/>
    </location>
</feature>
<evidence type="ECO:0000256" key="2">
    <source>
        <dbReference type="ARBA" id="ARBA00022475"/>
    </source>
</evidence>
<dbReference type="SUPFAM" id="SSF56281">
    <property type="entry name" value="Metallo-hydrolase/oxidoreductase"/>
    <property type="match status" value="1"/>
</dbReference>
<keyword evidence="2" id="KW-1003">Cell membrane</keyword>
<comment type="subcellular location">
    <subcellularLocation>
        <location evidence="1">Cell membrane</location>
        <topology evidence="1">Multi-pass membrane protein</topology>
    </subcellularLocation>
</comment>
<dbReference type="InterPro" id="IPR052159">
    <property type="entry name" value="Competence_DNA_uptake"/>
</dbReference>
<dbReference type="NCBIfam" id="TIGR00361">
    <property type="entry name" value="ComEC_Rec2"/>
    <property type="match status" value="1"/>
</dbReference>
<keyword evidence="5 6" id="KW-0472">Membrane</keyword>
<feature type="transmembrane region" description="Helical" evidence="6">
    <location>
        <begin position="179"/>
        <end position="202"/>
    </location>
</feature>
<evidence type="ECO:0000313" key="9">
    <source>
        <dbReference type="Proteomes" id="UP001501011"/>
    </source>
</evidence>
<dbReference type="PANTHER" id="PTHR30619:SF1">
    <property type="entry name" value="RECOMBINATION PROTEIN 2"/>
    <property type="match status" value="1"/>
</dbReference>
<feature type="transmembrane region" description="Helical" evidence="6">
    <location>
        <begin position="267"/>
        <end position="299"/>
    </location>
</feature>
<dbReference type="InterPro" id="IPR004477">
    <property type="entry name" value="ComEC_N"/>
</dbReference>
<evidence type="ECO:0000256" key="4">
    <source>
        <dbReference type="ARBA" id="ARBA00022989"/>
    </source>
</evidence>
<feature type="transmembrane region" description="Helical" evidence="6">
    <location>
        <begin position="429"/>
        <end position="446"/>
    </location>
</feature>
<dbReference type="SMART" id="SM00849">
    <property type="entry name" value="Lactamase_B"/>
    <property type="match status" value="1"/>
</dbReference>
<dbReference type="InterPro" id="IPR035681">
    <property type="entry name" value="ComA-like_MBL"/>
</dbReference>
<feature type="transmembrane region" description="Helical" evidence="6">
    <location>
        <begin position="402"/>
        <end position="424"/>
    </location>
</feature>
<feature type="transmembrane region" description="Helical" evidence="6">
    <location>
        <begin position="343"/>
        <end position="371"/>
    </location>
</feature>
<dbReference type="CDD" id="cd07731">
    <property type="entry name" value="ComA-like_MBL-fold"/>
    <property type="match status" value="1"/>
</dbReference>
<keyword evidence="9" id="KW-1185">Reference proteome</keyword>
<dbReference type="InterPro" id="IPR025405">
    <property type="entry name" value="DUF4131"/>
</dbReference>
<feature type="domain" description="Metallo-beta-lactamase" evidence="7">
    <location>
        <begin position="464"/>
        <end position="655"/>
    </location>
</feature>
<gene>
    <name evidence="8" type="ORF">GCM10023151_01070</name>
</gene>
<sequence length="715" mass="80017">MFGLGWSSTHASWRLSQQTPSPHNESVHIIEAEVNSLPAIYPEYCQFSVDIISSKTLELVDKELRLKDYSKECLYELGDKWSMTIKLKPIYGPVNEVGFDYEYYAFEQGFDGKGYVKSSVKIQSGTSIGINALRQHIYKELARFNNSGLFQALLIGEKSGISRHDKELLRQLGLSHLNAISGLHIAIIAGASFWLFFKFLAFSNRIMNRSRVEPLRPALIISAMTALLYAALADFSLPTVRATIMWCCVVLALLSQRQGAFLSGLQWALLVILLFDPLSVLSASFWMSFIAVCVISFMVSGRVARSQGLGSKLASLTKIQIGISTTLLLPSVYFFQQATLLGLFVNILVIPIFSLLILPAIILSVIAYMLLSISFPMEWLDKVISSLLGWGKDLASILDNMIMAFSLPAWLVIGVFALTLLCLLPLGRLIYGFAALGVIIVCWHAVVPPHKTHEPKLVVFDVGHGLAALLTDGKHHILYDTGYGAAHNSAFNSYIQPYLLRNNIKQLDALILSHKDNDHSGGTQHILEQFKVQQLVAGRWALGKFHQREVELCQAGYLKTIGAFQLEVIHPNVSSTGDNNDSCVLKVKARQAEQDFSILMTGDIEKDTELDLAEHQTDKLRANLLLVPHHGSNSSSTYPFIKMVLPETAIYSTERYSRYHLPNQNVVRRYHTFDVKQLHTGCTGQITYFLTQDKADWSRNDAKIWRKKPCEMTEL</sequence>
<dbReference type="EMBL" id="BAABFV010000001">
    <property type="protein sequence ID" value="GAA4354733.1"/>
    <property type="molecule type" value="Genomic_DNA"/>
</dbReference>
<evidence type="ECO:0000313" key="8">
    <source>
        <dbReference type="EMBL" id="GAA4354733.1"/>
    </source>
</evidence>
<keyword evidence="3 6" id="KW-0812">Transmembrane</keyword>
<dbReference type="Pfam" id="PF00753">
    <property type="entry name" value="Lactamase_B"/>
    <property type="match status" value="1"/>
</dbReference>
<dbReference type="PANTHER" id="PTHR30619">
    <property type="entry name" value="DNA INTERNALIZATION/COMPETENCE PROTEIN COMEC/REC2"/>
    <property type="match status" value="1"/>
</dbReference>
<organism evidence="8 9">
    <name type="scientific">Kangiella marina</name>
    <dbReference type="NCBI Taxonomy" id="1079178"/>
    <lineage>
        <taxon>Bacteria</taxon>
        <taxon>Pseudomonadati</taxon>
        <taxon>Pseudomonadota</taxon>
        <taxon>Gammaproteobacteria</taxon>
        <taxon>Kangiellales</taxon>
        <taxon>Kangiellaceae</taxon>
        <taxon>Kangiella</taxon>
    </lineage>
</organism>
<dbReference type="Proteomes" id="UP001501011">
    <property type="component" value="Unassembled WGS sequence"/>
</dbReference>
<protein>
    <submittedName>
        <fullName evidence="8">DNA internalization-related competence protein ComEC/Rec2</fullName>
    </submittedName>
</protein>
<proteinExistence type="predicted"/>
<evidence type="ECO:0000259" key="7">
    <source>
        <dbReference type="SMART" id="SM00849"/>
    </source>
</evidence>